<keyword evidence="13" id="KW-0675">Receptor</keyword>
<dbReference type="SUPFAM" id="SSF56935">
    <property type="entry name" value="Porins"/>
    <property type="match status" value="1"/>
</dbReference>
<keyword evidence="2 8" id="KW-0813">Transport</keyword>
<dbReference type="GO" id="GO:0009279">
    <property type="term" value="C:cell outer membrane"/>
    <property type="evidence" value="ECO:0007669"/>
    <property type="project" value="UniProtKB-SubCell"/>
</dbReference>
<evidence type="ECO:0000256" key="5">
    <source>
        <dbReference type="ARBA" id="ARBA00023077"/>
    </source>
</evidence>
<evidence type="ECO:0000313" key="14">
    <source>
        <dbReference type="Proteomes" id="UP001147830"/>
    </source>
</evidence>
<keyword evidence="3 8" id="KW-1134">Transmembrane beta strand</keyword>
<dbReference type="NCBIfam" id="TIGR01782">
    <property type="entry name" value="TonB-Xanth-Caul"/>
    <property type="match status" value="1"/>
</dbReference>
<dbReference type="InterPro" id="IPR037066">
    <property type="entry name" value="Plug_dom_sf"/>
</dbReference>
<dbReference type="InterPro" id="IPR013784">
    <property type="entry name" value="Carb-bd-like_fold"/>
</dbReference>
<evidence type="ECO:0000256" key="3">
    <source>
        <dbReference type="ARBA" id="ARBA00022452"/>
    </source>
</evidence>
<organism evidence="13 14">
    <name type="scientific">Thalassolituus pacificus</name>
    <dbReference type="NCBI Taxonomy" id="2975440"/>
    <lineage>
        <taxon>Bacteria</taxon>
        <taxon>Pseudomonadati</taxon>
        <taxon>Pseudomonadota</taxon>
        <taxon>Gammaproteobacteria</taxon>
        <taxon>Oceanospirillales</taxon>
        <taxon>Oceanospirillaceae</taxon>
        <taxon>Thalassolituus</taxon>
    </lineage>
</organism>
<comment type="caution">
    <text evidence="13">The sequence shown here is derived from an EMBL/GenBank/DDBJ whole genome shotgun (WGS) entry which is preliminary data.</text>
</comment>
<keyword evidence="4 8" id="KW-0812">Transmembrane</keyword>
<feature type="chain" id="PRO_5040983719" evidence="10">
    <location>
        <begin position="23"/>
        <end position="913"/>
    </location>
</feature>
<dbReference type="AlphaFoldDB" id="A0A9X2WDQ2"/>
<keyword evidence="6 8" id="KW-0472">Membrane</keyword>
<feature type="domain" description="TonB-dependent receptor-like beta-barrel" evidence="11">
    <location>
        <begin position="444"/>
        <end position="879"/>
    </location>
</feature>
<dbReference type="GO" id="GO:0030246">
    <property type="term" value="F:carbohydrate binding"/>
    <property type="evidence" value="ECO:0007669"/>
    <property type="project" value="InterPro"/>
</dbReference>
<gene>
    <name evidence="13" type="ORF">NYR02_05695</name>
</gene>
<evidence type="ECO:0000313" key="13">
    <source>
        <dbReference type="EMBL" id="MCT7358513.1"/>
    </source>
</evidence>
<protein>
    <submittedName>
        <fullName evidence="13">TonB-dependent receptor</fullName>
    </submittedName>
</protein>
<sequence>MNFCIKPLAAIIALSCAALAQADGNLEGRISDTRNQTVYSGAVIRLEMLGDASMNREVLAAKGGRFRLPQVPAGDYLLSTVVGGKTVDSRTITIRDGETLTANIVLNNAQQDVEEILVIGQAAQMQRALDRQRYADNMISVINADAIGQLPDANAAEALQRVPGLSIERDQGEGRFVRIRGISSDLNSVTVNGTQIPAPEAGSRSVALDVIPSNLLSSLVVTKTLTPDMDANAIGGAVEINSISALDREGAFYSAATQLSYDEQSEHTNPAYSVAGGNTFDFGNDRRLGVAAALSFDNRKFGSDNVETGGAWGFDNGAKLEELEQREYSIERERLGAALNLDYEHGVNHSFYMHNLYSKFSDNEQRVANEIEFADAIAQGESSDAEVVRSLKDREETQKIISSTLGANHFIGDWTVEYKVGISKASEDEPDTIAGADFVSTADISGLSFSNSRKPRINAPSAFYDPAQYELDKIERTRSYTEDKQTMAQLDITRDFDLADYPALVKFGAKTKMREKSQDADTWKYKDLSEDSSVSMSDFASGERDYSLGRFGPGISSNKVRSYMATLDRADAFDDEDSVLEDYDIDEDINAGYLMGRIDADELRVIAGVRYEQTKISARGNALNQSDELVTVKKDNDYSHVLPSVQARWQLADSTQVRAAWTNAVVRPTFEQMRPNFTDDGSEAELGNPDLKALEAANFDLGIEHFMGSAGTLSAFVFRKKIDNFIYETDLAGSADYAAYDEVITFRNGDQATLNGLELAFSHKLDMLPAPFNGLLLAANTTFTRSDATVSAYDSGTLLQRDISLPNQSDVTGNFIIGYENERLSMRLATNYKSEYLAEVGNLENSKGDVYQSAQTQLDFNASYKMTEQLKLSFEVANITDEPYYAYVNKERYNAQYEDYGPTYRVGISYTSF</sequence>
<dbReference type="Gene3D" id="2.40.170.20">
    <property type="entry name" value="TonB-dependent receptor, beta-barrel domain"/>
    <property type="match status" value="1"/>
</dbReference>
<dbReference type="Pfam" id="PF00593">
    <property type="entry name" value="TonB_dep_Rec_b-barrel"/>
    <property type="match status" value="1"/>
</dbReference>
<dbReference type="PANTHER" id="PTHR40980">
    <property type="entry name" value="PLUG DOMAIN-CONTAINING PROTEIN"/>
    <property type="match status" value="1"/>
</dbReference>
<evidence type="ECO:0000259" key="12">
    <source>
        <dbReference type="Pfam" id="PF07715"/>
    </source>
</evidence>
<proteinExistence type="inferred from homology"/>
<name>A0A9X2WDQ2_9GAMM</name>
<dbReference type="Proteomes" id="UP001147830">
    <property type="component" value="Unassembled WGS sequence"/>
</dbReference>
<evidence type="ECO:0000256" key="2">
    <source>
        <dbReference type="ARBA" id="ARBA00022448"/>
    </source>
</evidence>
<evidence type="ECO:0000256" key="4">
    <source>
        <dbReference type="ARBA" id="ARBA00022692"/>
    </source>
</evidence>
<dbReference type="PANTHER" id="PTHR40980:SF4">
    <property type="entry name" value="TONB-DEPENDENT RECEPTOR-LIKE BETA-BARREL DOMAIN-CONTAINING PROTEIN"/>
    <property type="match status" value="1"/>
</dbReference>
<dbReference type="RefSeq" id="WP_260975418.1">
    <property type="nucleotide sequence ID" value="NZ_JAOANI010000014.1"/>
</dbReference>
<dbReference type="Pfam" id="PF13620">
    <property type="entry name" value="CarboxypepD_reg"/>
    <property type="match status" value="1"/>
</dbReference>
<keyword evidence="5 9" id="KW-0798">TonB box</keyword>
<evidence type="ECO:0000256" key="7">
    <source>
        <dbReference type="ARBA" id="ARBA00023237"/>
    </source>
</evidence>
<evidence type="ECO:0000256" key="6">
    <source>
        <dbReference type="ARBA" id="ARBA00023136"/>
    </source>
</evidence>
<comment type="similarity">
    <text evidence="8 9">Belongs to the TonB-dependent receptor family.</text>
</comment>
<dbReference type="CDD" id="cd01347">
    <property type="entry name" value="ligand_gated_channel"/>
    <property type="match status" value="1"/>
</dbReference>
<evidence type="ECO:0000256" key="10">
    <source>
        <dbReference type="SAM" id="SignalP"/>
    </source>
</evidence>
<dbReference type="SUPFAM" id="SSF49452">
    <property type="entry name" value="Starch-binding domain-like"/>
    <property type="match status" value="1"/>
</dbReference>
<comment type="subcellular location">
    <subcellularLocation>
        <location evidence="1 8">Cell outer membrane</location>
        <topology evidence="1 8">Multi-pass membrane protein</topology>
    </subcellularLocation>
</comment>
<dbReference type="InterPro" id="IPR036942">
    <property type="entry name" value="Beta-barrel_TonB_sf"/>
</dbReference>
<reference evidence="13" key="2">
    <citation type="submission" date="2022-08" db="EMBL/GenBank/DDBJ databases">
        <authorList>
            <person name="Dong C."/>
        </authorList>
    </citation>
    <scope>NUCLEOTIDE SEQUENCE</scope>
    <source>
        <strain evidence="13">59MF3M-4</strain>
    </source>
</reference>
<evidence type="ECO:0000256" key="8">
    <source>
        <dbReference type="PROSITE-ProRule" id="PRU01360"/>
    </source>
</evidence>
<dbReference type="Gene3D" id="2.60.40.1120">
    <property type="entry name" value="Carboxypeptidase-like, regulatory domain"/>
    <property type="match status" value="1"/>
</dbReference>
<dbReference type="InterPro" id="IPR000531">
    <property type="entry name" value="Beta-barrel_TonB"/>
</dbReference>
<feature type="domain" description="TonB-dependent receptor plug" evidence="12">
    <location>
        <begin position="135"/>
        <end position="237"/>
    </location>
</feature>
<dbReference type="InterPro" id="IPR012910">
    <property type="entry name" value="Plug_dom"/>
</dbReference>
<dbReference type="EMBL" id="JAOANI010000014">
    <property type="protein sequence ID" value="MCT7358513.1"/>
    <property type="molecule type" value="Genomic_DNA"/>
</dbReference>
<keyword evidence="14" id="KW-1185">Reference proteome</keyword>
<dbReference type="Gene3D" id="2.170.130.10">
    <property type="entry name" value="TonB-dependent receptor, plug domain"/>
    <property type="match status" value="1"/>
</dbReference>
<feature type="signal peptide" evidence="10">
    <location>
        <begin position="1"/>
        <end position="22"/>
    </location>
</feature>
<keyword evidence="10" id="KW-0732">Signal</keyword>
<accession>A0A9X2WDQ2</accession>
<evidence type="ECO:0000259" key="11">
    <source>
        <dbReference type="Pfam" id="PF00593"/>
    </source>
</evidence>
<reference evidence="13" key="1">
    <citation type="journal article" date="2022" name="Front. Microbiol.">
        <title>Genome-based taxonomic rearrangement of Oceanobacter-related bacteria including the description of Thalassolituus hydrocarbonoclasticus sp. nov. and Thalassolituus pacificus sp. nov. and emended description of the genus Thalassolituus.</title>
        <authorList>
            <person name="Dong C."/>
            <person name="Wei L."/>
            <person name="Wang J."/>
            <person name="Lai Q."/>
            <person name="Huang Z."/>
            <person name="Shao Z."/>
        </authorList>
    </citation>
    <scope>NUCLEOTIDE SEQUENCE</scope>
    <source>
        <strain evidence="13">59MF3M-4</strain>
    </source>
</reference>
<evidence type="ECO:0000256" key="9">
    <source>
        <dbReference type="RuleBase" id="RU003357"/>
    </source>
</evidence>
<dbReference type="InterPro" id="IPR010104">
    <property type="entry name" value="TonB_rcpt_bac"/>
</dbReference>
<dbReference type="InterPro" id="IPR039426">
    <property type="entry name" value="TonB-dep_rcpt-like"/>
</dbReference>
<dbReference type="Pfam" id="PF07715">
    <property type="entry name" value="Plug"/>
    <property type="match status" value="1"/>
</dbReference>
<dbReference type="PROSITE" id="PS52016">
    <property type="entry name" value="TONB_DEPENDENT_REC_3"/>
    <property type="match status" value="1"/>
</dbReference>
<evidence type="ECO:0000256" key="1">
    <source>
        <dbReference type="ARBA" id="ARBA00004571"/>
    </source>
</evidence>
<keyword evidence="7 8" id="KW-0998">Cell outer membrane</keyword>